<gene>
    <name evidence="3" type="ORF">FCALED_LOCUS10159</name>
</gene>
<dbReference type="PROSITE" id="PS50090">
    <property type="entry name" value="MYB_LIKE"/>
    <property type="match status" value="1"/>
</dbReference>
<feature type="region of interest" description="Disordered" evidence="1">
    <location>
        <begin position="133"/>
        <end position="167"/>
    </location>
</feature>
<comment type="caution">
    <text evidence="3">The sequence shown here is derived from an EMBL/GenBank/DDBJ whole genome shotgun (WGS) entry which is preliminary data.</text>
</comment>
<feature type="compositionally biased region" description="Acidic residues" evidence="1">
    <location>
        <begin position="139"/>
        <end position="149"/>
    </location>
</feature>
<dbReference type="Gene3D" id="1.10.10.60">
    <property type="entry name" value="Homeodomain-like"/>
    <property type="match status" value="1"/>
</dbReference>
<evidence type="ECO:0000259" key="2">
    <source>
        <dbReference type="PROSITE" id="PS50090"/>
    </source>
</evidence>
<dbReference type="InterPro" id="IPR001005">
    <property type="entry name" value="SANT/Myb"/>
</dbReference>
<dbReference type="Proteomes" id="UP000789570">
    <property type="component" value="Unassembled WGS sequence"/>
</dbReference>
<evidence type="ECO:0000256" key="1">
    <source>
        <dbReference type="SAM" id="MobiDB-lite"/>
    </source>
</evidence>
<dbReference type="Pfam" id="PF13837">
    <property type="entry name" value="Myb_DNA-bind_4"/>
    <property type="match status" value="1"/>
</dbReference>
<dbReference type="OrthoDB" id="10565420at2759"/>
<dbReference type="InterPro" id="IPR044822">
    <property type="entry name" value="Myb_DNA-bind_4"/>
</dbReference>
<protein>
    <submittedName>
        <fullName evidence="3">536_t:CDS:1</fullName>
    </submittedName>
</protein>
<reference evidence="3" key="1">
    <citation type="submission" date="2021-06" db="EMBL/GenBank/DDBJ databases">
        <authorList>
            <person name="Kallberg Y."/>
            <person name="Tangrot J."/>
            <person name="Rosling A."/>
        </authorList>
    </citation>
    <scope>NUCLEOTIDE SEQUENCE</scope>
    <source>
        <strain evidence="3">UK204</strain>
    </source>
</reference>
<proteinExistence type="predicted"/>
<feature type="non-terminal residue" evidence="3">
    <location>
        <position position="1"/>
    </location>
</feature>
<keyword evidence="4" id="KW-1185">Reference proteome</keyword>
<dbReference type="AlphaFoldDB" id="A0A9N9DAF0"/>
<name>A0A9N9DAF0_9GLOM</name>
<feature type="domain" description="Myb-like" evidence="2">
    <location>
        <begin position="5"/>
        <end position="64"/>
    </location>
</feature>
<evidence type="ECO:0000313" key="4">
    <source>
        <dbReference type="Proteomes" id="UP000789570"/>
    </source>
</evidence>
<dbReference type="EMBL" id="CAJVPQ010003609">
    <property type="protein sequence ID" value="CAG8632828.1"/>
    <property type="molecule type" value="Genomic_DNA"/>
</dbReference>
<evidence type="ECO:0000313" key="3">
    <source>
        <dbReference type="EMBL" id="CAG8632828.1"/>
    </source>
</evidence>
<organism evidence="3 4">
    <name type="scientific">Funneliformis caledonium</name>
    <dbReference type="NCBI Taxonomy" id="1117310"/>
    <lineage>
        <taxon>Eukaryota</taxon>
        <taxon>Fungi</taxon>
        <taxon>Fungi incertae sedis</taxon>
        <taxon>Mucoromycota</taxon>
        <taxon>Glomeromycotina</taxon>
        <taxon>Glomeromycetes</taxon>
        <taxon>Glomerales</taxon>
        <taxon>Glomeraceae</taxon>
        <taxon>Funneliformis</taxon>
    </lineage>
</organism>
<sequence length="280" mass="32234">MTRLWTLNVAENLINLRAEYQSQFEYARNSDHAGLWERIANNLNTDNTIQITARQCQNKWYSLVRGYHNSKRILKGEARRTTNLVSPNRYDVQFYELMRSEFWLPRVQAFLESIKKLIIKNQSEETWIEGDMGFGLESDKEDDEEDDESANSREQSVVEETMEVSGSSIAATQQMQLDSRSGYSQHINVCNPSSSDESDDVSIMDINDVSLESEEIFNSINSIEMHYESLHEDLPPPVEELSLLSDHSGNSENFISEDSIINQDILEEVESEVNVNYPNE</sequence>
<accession>A0A9N9DAF0</accession>